<dbReference type="RefSeq" id="XP_042193758.1">
    <property type="nucleotide sequence ID" value="XM_042337824.1"/>
</dbReference>
<evidence type="ECO:0000256" key="4">
    <source>
        <dbReference type="ARBA" id="ARBA00022989"/>
    </source>
</evidence>
<dbReference type="KEGG" id="cmk:103188026"/>
<dbReference type="AlphaFoldDB" id="V9KSX5"/>
<dbReference type="OrthoDB" id="10263185at2759"/>
<keyword evidence="3 5" id="KW-0812">Transmembrane</keyword>
<dbReference type="GeneTree" id="ENSGT00390000016776"/>
<dbReference type="Pfam" id="PF03914">
    <property type="entry name" value="CBF"/>
    <property type="match status" value="1"/>
</dbReference>
<keyword evidence="9" id="KW-1185">Reference proteome</keyword>
<evidence type="ECO:0000313" key="7">
    <source>
        <dbReference type="EMBL" id="AFP01311.1"/>
    </source>
</evidence>
<sequence>MAAPSKLQRRLHALSASVLHNCHNCNSVLDILWPLRAEKEEAVLAAAGTCHGLFCTLLERGALFVGQLPDEETALTAPFSAEEKYKIWMRHRYNDCINQLLDLMEHQSHEVQKAALCTLMKFVQMEGKVPLIKYDDDHYTFPHQLLKSIVERLLLAQEVSSIMAPFLEYLEYDDVRYYVMTSATEHVARIGHKSEEALVPVYQQNAFALLSSIHMPNEESELKNFLVKQESHQKEWKPTRLREHKRSFERLWLGFLKQKLPTNLCKKVLVILHESILPHMSSPALMIDFLTAAYEIGGAISLLALNGLFYLIHHHNLEYPNFYKKLYSLLNPCVFHVKYRARFFHLAGLFLSSSHLPVYLVAAFAKRLSRLALTAPPHTLLMIISFICNLIRQHPACRVLINRPDGPTELCDDPFIMEEEPSQCRALESSLWELQTLQKHYHPDVANAANAITKPLSHQEQDLSSLLELTASELFHKETKKKTKRGPLEYKPAEGILRQRDDVVAQYWALE</sequence>
<feature type="transmembrane region" description="Helical" evidence="5">
    <location>
        <begin position="289"/>
        <end position="312"/>
    </location>
</feature>
<dbReference type="EMBL" id="JW868793">
    <property type="protein sequence ID" value="AFP01311.1"/>
    <property type="molecule type" value="mRNA"/>
</dbReference>
<dbReference type="InterPro" id="IPR027193">
    <property type="entry name" value="Noc4"/>
</dbReference>
<reference evidence="9" key="2">
    <citation type="journal article" date="2007" name="PLoS Biol.">
        <title>Survey sequencing and comparative analysis of the elephant shark (Callorhinchus milii) genome.</title>
        <authorList>
            <person name="Venkatesh B."/>
            <person name="Kirkness E.F."/>
            <person name="Loh Y.H."/>
            <person name="Halpern A.L."/>
            <person name="Lee A.P."/>
            <person name="Johnson J."/>
            <person name="Dandona N."/>
            <person name="Viswanathan L.D."/>
            <person name="Tay A."/>
            <person name="Venter J.C."/>
            <person name="Strausberg R.L."/>
            <person name="Brenner S."/>
        </authorList>
    </citation>
    <scope>NUCLEOTIDE SEQUENCE [LARGE SCALE GENOMIC DNA]</scope>
</reference>
<evidence type="ECO:0000313" key="9">
    <source>
        <dbReference type="Proteomes" id="UP000314986"/>
    </source>
</evidence>
<comment type="similarity">
    <text evidence="2">Belongs to the CBF/MAK21 family.</text>
</comment>
<dbReference type="InterPro" id="IPR005612">
    <property type="entry name" value="CCAAT-binding_factor"/>
</dbReference>
<evidence type="ECO:0000256" key="3">
    <source>
        <dbReference type="ARBA" id="ARBA00022692"/>
    </source>
</evidence>
<evidence type="ECO:0000256" key="1">
    <source>
        <dbReference type="ARBA" id="ARBA00004232"/>
    </source>
</evidence>
<protein>
    <submittedName>
        <fullName evidence="8">Nucleolar complex associated 4 homolog</fullName>
    </submittedName>
    <submittedName>
        <fullName evidence="7">Nucleolar complex protein 4-like B</fullName>
    </submittedName>
</protein>
<dbReference type="STRING" id="7868.ENSCMIP00000035309"/>
<evidence type="ECO:0000259" key="6">
    <source>
        <dbReference type="Pfam" id="PF03914"/>
    </source>
</evidence>
<proteinExistence type="evidence at transcript level"/>
<name>V9KSX5_CALMI</name>
<accession>V9KSX5</accession>
<dbReference type="Ensembl" id="ENSCMIT00000035835.1">
    <property type="protein sequence ID" value="ENSCMIP00000035309.1"/>
    <property type="gene ID" value="ENSCMIG00000014930.1"/>
</dbReference>
<keyword evidence="4 5" id="KW-1133">Transmembrane helix</keyword>
<feature type="domain" description="CCAAT-binding factor" evidence="6">
    <location>
        <begin position="301"/>
        <end position="449"/>
    </location>
</feature>
<reference evidence="9" key="1">
    <citation type="journal article" date="2006" name="Science">
        <title>Ancient noncoding elements conserved in the human genome.</title>
        <authorList>
            <person name="Venkatesh B."/>
            <person name="Kirkness E.F."/>
            <person name="Loh Y.H."/>
            <person name="Halpern A.L."/>
            <person name="Lee A.P."/>
            <person name="Johnson J."/>
            <person name="Dandona N."/>
            <person name="Viswanathan L.D."/>
            <person name="Tay A."/>
            <person name="Venter J.C."/>
            <person name="Strausberg R.L."/>
            <person name="Brenner S."/>
        </authorList>
    </citation>
    <scope>NUCLEOTIDE SEQUENCE [LARGE SCALE GENOMIC DNA]</scope>
</reference>
<reference evidence="7 9" key="3">
    <citation type="journal article" date="2014" name="Nature">
        <title>Elephant shark genome provides unique insights into gnathostome evolution.</title>
        <authorList>
            <consortium name="International Elephant Shark Genome Sequencing Consortium"/>
            <person name="Venkatesh B."/>
            <person name="Lee A.P."/>
            <person name="Ravi V."/>
            <person name="Maurya A.K."/>
            <person name="Lian M.M."/>
            <person name="Swann J.B."/>
            <person name="Ohta Y."/>
            <person name="Flajnik M.F."/>
            <person name="Sutoh Y."/>
            <person name="Kasahara M."/>
            <person name="Hoon S."/>
            <person name="Gangu V."/>
            <person name="Roy S.W."/>
            <person name="Irimia M."/>
            <person name="Korzh V."/>
            <person name="Kondrychyn I."/>
            <person name="Lim Z.W."/>
            <person name="Tay B.H."/>
            <person name="Tohari S."/>
            <person name="Kong K.W."/>
            <person name="Ho S."/>
            <person name="Lorente-Galdos B."/>
            <person name="Quilez J."/>
            <person name="Marques-Bonet T."/>
            <person name="Raney B.J."/>
            <person name="Ingham P.W."/>
            <person name="Tay A."/>
            <person name="Hillier L.W."/>
            <person name="Minx P."/>
            <person name="Boehm T."/>
            <person name="Wilson R.K."/>
            <person name="Brenner S."/>
            <person name="Warren W.C."/>
        </authorList>
    </citation>
    <scope>NUCLEOTIDE SEQUENCE</scope>
    <source>
        <tissue evidence="7">Intestine</tissue>
    </source>
</reference>
<dbReference type="Proteomes" id="UP000314986">
    <property type="component" value="Unassembled WGS sequence"/>
</dbReference>
<reference evidence="8" key="4">
    <citation type="submission" date="2025-05" db="UniProtKB">
        <authorList>
            <consortium name="Ensembl"/>
        </authorList>
    </citation>
    <scope>IDENTIFICATION</scope>
</reference>
<keyword evidence="5" id="KW-0472">Membrane</keyword>
<dbReference type="SUPFAM" id="SSF48371">
    <property type="entry name" value="ARM repeat"/>
    <property type="match status" value="1"/>
</dbReference>
<dbReference type="GO" id="GO:0042254">
    <property type="term" value="P:ribosome biogenesis"/>
    <property type="evidence" value="ECO:0007669"/>
    <property type="project" value="InterPro"/>
</dbReference>
<dbReference type="InterPro" id="IPR016024">
    <property type="entry name" value="ARM-type_fold"/>
</dbReference>
<evidence type="ECO:0000256" key="2">
    <source>
        <dbReference type="ARBA" id="ARBA00007797"/>
    </source>
</evidence>
<dbReference type="PANTHER" id="PTHR12455:SF0">
    <property type="entry name" value="NUCLEOLAR COMPLEX PROTEIN 4 HOMOLOG"/>
    <property type="match status" value="1"/>
</dbReference>
<feature type="transmembrane region" description="Helical" evidence="5">
    <location>
        <begin position="343"/>
        <end position="364"/>
    </location>
</feature>
<evidence type="ECO:0000256" key="5">
    <source>
        <dbReference type="SAM" id="Phobius"/>
    </source>
</evidence>
<dbReference type="GeneID" id="103188026"/>
<gene>
    <name evidence="8" type="primary">noc4l</name>
</gene>
<dbReference type="GO" id="GO:0032040">
    <property type="term" value="C:small-subunit processome"/>
    <property type="evidence" value="ECO:0007669"/>
    <property type="project" value="TreeGrafter"/>
</dbReference>
<dbReference type="GO" id="GO:0030692">
    <property type="term" value="C:Noc4p-Nop14p complex"/>
    <property type="evidence" value="ECO:0007669"/>
    <property type="project" value="TreeGrafter"/>
</dbReference>
<dbReference type="OMA" id="YYNNIVT"/>
<dbReference type="PANTHER" id="PTHR12455">
    <property type="entry name" value="NUCLEOLAR COMPLEX PROTEIN 4"/>
    <property type="match status" value="1"/>
</dbReference>
<comment type="subcellular location">
    <subcellularLocation>
        <location evidence="1">Nucleus membrane</location>
        <topology evidence="1">Multi-pass membrane protein</topology>
    </subcellularLocation>
</comment>
<organism evidence="7">
    <name type="scientific">Callorhinchus milii</name>
    <name type="common">Ghost shark</name>
    <dbReference type="NCBI Taxonomy" id="7868"/>
    <lineage>
        <taxon>Eukaryota</taxon>
        <taxon>Metazoa</taxon>
        <taxon>Chordata</taxon>
        <taxon>Craniata</taxon>
        <taxon>Vertebrata</taxon>
        <taxon>Chondrichthyes</taxon>
        <taxon>Holocephali</taxon>
        <taxon>Chimaeriformes</taxon>
        <taxon>Callorhinchidae</taxon>
        <taxon>Callorhinchus</taxon>
    </lineage>
</organism>
<evidence type="ECO:0000313" key="8">
    <source>
        <dbReference type="Ensembl" id="ENSCMIP00000035309.1"/>
    </source>
</evidence>
<dbReference type="CTD" id="79050"/>
<dbReference type="GO" id="GO:0031965">
    <property type="term" value="C:nuclear membrane"/>
    <property type="evidence" value="ECO:0007669"/>
    <property type="project" value="UniProtKB-SubCell"/>
</dbReference>